<proteinExistence type="predicted"/>
<protein>
    <submittedName>
        <fullName evidence="1">Disulfide bond formation protein DsbD</fullName>
    </submittedName>
</protein>
<accession>A0A225MVY8</accession>
<name>A0A225MVY8_9BURK</name>
<dbReference type="OrthoDB" id="9762614at2"/>
<dbReference type="AlphaFoldDB" id="A0A225MVY8"/>
<dbReference type="RefSeq" id="WP_088601717.1">
    <property type="nucleotide sequence ID" value="NZ_NJIH01000002.1"/>
</dbReference>
<evidence type="ECO:0000313" key="2">
    <source>
        <dbReference type="Proteomes" id="UP000214603"/>
    </source>
</evidence>
<reference evidence="2" key="1">
    <citation type="submission" date="2017-06" db="EMBL/GenBank/DDBJ databases">
        <title>Herbaspirillum phytohormonus sp. nov., isolated from the root nodule of Robinia pseudoacacia in lead-zinc mine.</title>
        <authorList>
            <person name="Fan M."/>
            <person name="Lin Y."/>
        </authorList>
    </citation>
    <scope>NUCLEOTIDE SEQUENCE [LARGE SCALE GENOMIC DNA]</scope>
    <source>
        <strain evidence="2">SC-089</strain>
    </source>
</reference>
<keyword evidence="2" id="KW-1185">Reference proteome</keyword>
<evidence type="ECO:0000313" key="1">
    <source>
        <dbReference type="EMBL" id="OWT65567.1"/>
    </source>
</evidence>
<organism evidence="1 2">
    <name type="scientific">Candidimonas nitroreducens</name>
    <dbReference type="NCBI Taxonomy" id="683354"/>
    <lineage>
        <taxon>Bacteria</taxon>
        <taxon>Pseudomonadati</taxon>
        <taxon>Pseudomonadota</taxon>
        <taxon>Betaproteobacteria</taxon>
        <taxon>Burkholderiales</taxon>
        <taxon>Alcaligenaceae</taxon>
        <taxon>Candidimonas</taxon>
    </lineage>
</organism>
<dbReference type="EMBL" id="NJIH01000002">
    <property type="protein sequence ID" value="OWT65567.1"/>
    <property type="molecule type" value="Genomic_DNA"/>
</dbReference>
<gene>
    <name evidence="1" type="ORF">CEY11_02140</name>
</gene>
<sequence>MMNRRYRYGLGALAAVIILASAAALTWNRFFGPADSPASGAAAFTGFANSSTHVKASLAMAGQDGVITLHIGRDWHVNANPASLDNLIASTVLVERDGAQREVQADYPAGTSSGITIDGTDILVYEDGTRIPVHRLVVEKGDRIVMRVQACNNQGICLAPATIPVDEHQA</sequence>
<comment type="caution">
    <text evidence="1">The sequence shown here is derived from an EMBL/GenBank/DDBJ whole genome shotgun (WGS) entry which is preliminary data.</text>
</comment>
<dbReference type="Proteomes" id="UP000214603">
    <property type="component" value="Unassembled WGS sequence"/>
</dbReference>